<sequence>MQLLKNWWQGFAGGPDFNKLHKLTLRLEEYRLELMLPCSNIVSQEQPKQINFPFRAQGWFEANAEQDWHHYGVHVHTEGWCYLAPVIRFDGGEYGVLWLQLKIKKVPDAVNALNRNELAQHVTDEYDAHYNSEVIGPEGNGQGLGWNTQQRKKLEAEAEEAASRGATGRKDRLEEHVRLQIQSFGFLPLKPAQVVSMHGFDWVFYQEQKGESITRTDHYCLPLDKRYYLALSFKHQVDVSSEKSWQRHAEKAQLNIVKSLRLHVGPELDTAMIQDKQSSGLNLS</sequence>
<accession>A0ABT9H3G5</accession>
<dbReference type="RefSeq" id="WP_305895116.1">
    <property type="nucleotide sequence ID" value="NZ_JAUZVZ010000037.1"/>
</dbReference>
<proteinExistence type="predicted"/>
<keyword evidence="3" id="KW-1185">Reference proteome</keyword>
<gene>
    <name evidence="2" type="ORF">Q3O60_16925</name>
</gene>
<dbReference type="EMBL" id="JAUZVZ010000037">
    <property type="protein sequence ID" value="MDP4537869.1"/>
    <property type="molecule type" value="Genomic_DNA"/>
</dbReference>
<evidence type="ECO:0000256" key="1">
    <source>
        <dbReference type="SAM" id="MobiDB-lite"/>
    </source>
</evidence>
<organism evidence="2 3">
    <name type="scientific">Alkalimonas collagenimarina</name>
    <dbReference type="NCBI Taxonomy" id="400390"/>
    <lineage>
        <taxon>Bacteria</taxon>
        <taxon>Pseudomonadati</taxon>
        <taxon>Pseudomonadota</taxon>
        <taxon>Gammaproteobacteria</taxon>
        <taxon>Alkalimonas</taxon>
    </lineage>
</organism>
<reference evidence="2 3" key="1">
    <citation type="submission" date="2023-08" db="EMBL/GenBank/DDBJ databases">
        <authorList>
            <person name="Joshi A."/>
            <person name="Thite S."/>
        </authorList>
    </citation>
    <scope>NUCLEOTIDE SEQUENCE [LARGE SCALE GENOMIC DNA]</scope>
    <source>
        <strain evidence="2 3">AC40</strain>
    </source>
</reference>
<feature type="region of interest" description="Disordered" evidence="1">
    <location>
        <begin position="137"/>
        <end position="169"/>
    </location>
</feature>
<evidence type="ECO:0000313" key="3">
    <source>
        <dbReference type="Proteomes" id="UP001231616"/>
    </source>
</evidence>
<comment type="caution">
    <text evidence="2">The sequence shown here is derived from an EMBL/GenBank/DDBJ whole genome shotgun (WGS) entry which is preliminary data.</text>
</comment>
<dbReference type="Proteomes" id="UP001231616">
    <property type="component" value="Unassembled WGS sequence"/>
</dbReference>
<protein>
    <submittedName>
        <fullName evidence="2">Uncharacterized protein</fullName>
    </submittedName>
</protein>
<name>A0ABT9H3G5_9GAMM</name>
<evidence type="ECO:0000313" key="2">
    <source>
        <dbReference type="EMBL" id="MDP4537869.1"/>
    </source>
</evidence>